<dbReference type="AlphaFoldDB" id="A0A0E9WUR7"/>
<accession>A0A0E9WUR7</accession>
<proteinExistence type="predicted"/>
<reference evidence="1" key="2">
    <citation type="journal article" date="2015" name="Fish Shellfish Immunol.">
        <title>Early steps in the European eel (Anguilla anguilla)-Vibrio vulnificus interaction in the gills: Role of the RtxA13 toxin.</title>
        <authorList>
            <person name="Callol A."/>
            <person name="Pajuelo D."/>
            <person name="Ebbesson L."/>
            <person name="Teles M."/>
            <person name="MacKenzie S."/>
            <person name="Amaro C."/>
        </authorList>
    </citation>
    <scope>NUCLEOTIDE SEQUENCE</scope>
</reference>
<organism evidence="1">
    <name type="scientific">Anguilla anguilla</name>
    <name type="common">European freshwater eel</name>
    <name type="synonym">Muraena anguilla</name>
    <dbReference type="NCBI Taxonomy" id="7936"/>
    <lineage>
        <taxon>Eukaryota</taxon>
        <taxon>Metazoa</taxon>
        <taxon>Chordata</taxon>
        <taxon>Craniata</taxon>
        <taxon>Vertebrata</taxon>
        <taxon>Euteleostomi</taxon>
        <taxon>Actinopterygii</taxon>
        <taxon>Neopterygii</taxon>
        <taxon>Teleostei</taxon>
        <taxon>Anguilliformes</taxon>
        <taxon>Anguillidae</taxon>
        <taxon>Anguilla</taxon>
    </lineage>
</organism>
<evidence type="ECO:0000313" key="1">
    <source>
        <dbReference type="EMBL" id="JAH93228.1"/>
    </source>
</evidence>
<name>A0A0E9WUR7_ANGAN</name>
<sequence length="91" mass="10050">MSPWHITKYKLEIISDLIIGFFCLCFSPNGTQTGSGESQVLHHTPVMELRSHAGSAPLIHCAVLTISANPQRQVNLLCTFAQRETQALVMI</sequence>
<reference evidence="1" key="1">
    <citation type="submission" date="2014-11" db="EMBL/GenBank/DDBJ databases">
        <authorList>
            <person name="Amaro Gonzalez C."/>
        </authorList>
    </citation>
    <scope>NUCLEOTIDE SEQUENCE</scope>
</reference>
<dbReference type="EMBL" id="GBXM01015349">
    <property type="protein sequence ID" value="JAH93228.1"/>
    <property type="molecule type" value="Transcribed_RNA"/>
</dbReference>
<protein>
    <submittedName>
        <fullName evidence="1">Uncharacterized protein</fullName>
    </submittedName>
</protein>